<protein>
    <recommendedName>
        <fullName evidence="2">Ig-like domain-containing protein</fullName>
    </recommendedName>
</protein>
<accession>A0A9P0GJT4</accession>
<dbReference type="EMBL" id="OV651819">
    <property type="protein sequence ID" value="CAH1113557.1"/>
    <property type="molecule type" value="Genomic_DNA"/>
</dbReference>
<dbReference type="PANTHER" id="PTHR21261">
    <property type="entry name" value="BEAT PROTEIN"/>
    <property type="match status" value="1"/>
</dbReference>
<dbReference type="Proteomes" id="UP001153636">
    <property type="component" value="Chromosome 7"/>
</dbReference>
<sequence length="313" mass="34958">MDVVQSRISAPASGSAWAKKNKQHWWMFAVLMVLLVNGSTGLRLTSMTAPVVADLREIMELDCHFDMGNEELYAVKWYKDDQEFFRYMPRGQEKTRVFPVPGITLEPEGTNCNLHQCKIALTDLTRLYSGGAYRCEISSEAPAFKLASETHNVTVAALPRGSPKIDGLVKSYSEGDTFNAKCTSDYADPEPILTWKINDLDPPQHSISHTSSSEPDHMGLIARTVTLRFTVDKRAPHGNEIDVRCESAQPGVPEPKRVASQKVSIRRPGDPQVVNNQKWYATGISSAQSGPTFHIAWLLLWVLVVKWTSLVRM</sequence>
<evidence type="ECO:0000313" key="4">
    <source>
        <dbReference type="Proteomes" id="UP001153636"/>
    </source>
</evidence>
<dbReference type="InterPro" id="IPR036179">
    <property type="entry name" value="Ig-like_dom_sf"/>
</dbReference>
<dbReference type="OrthoDB" id="7375975at2759"/>
<gene>
    <name evidence="3" type="ORF">PSYICH_LOCUS13806</name>
</gene>
<feature type="domain" description="Ig-like" evidence="2">
    <location>
        <begin position="61"/>
        <end position="154"/>
    </location>
</feature>
<proteinExistence type="predicted"/>
<dbReference type="FunFam" id="2.60.40.10:FF:000437">
    <property type="entry name" value="Beat-IIIc, isoform A"/>
    <property type="match status" value="1"/>
</dbReference>
<dbReference type="Gene3D" id="2.60.40.10">
    <property type="entry name" value="Immunoglobulins"/>
    <property type="match status" value="2"/>
</dbReference>
<evidence type="ECO:0000256" key="1">
    <source>
        <dbReference type="SAM" id="Phobius"/>
    </source>
</evidence>
<feature type="transmembrane region" description="Helical" evidence="1">
    <location>
        <begin position="25"/>
        <end position="44"/>
    </location>
</feature>
<name>A0A9P0GJT4_9CUCU</name>
<organism evidence="3 4">
    <name type="scientific">Psylliodes chrysocephalus</name>
    <dbReference type="NCBI Taxonomy" id="3402493"/>
    <lineage>
        <taxon>Eukaryota</taxon>
        <taxon>Metazoa</taxon>
        <taxon>Ecdysozoa</taxon>
        <taxon>Arthropoda</taxon>
        <taxon>Hexapoda</taxon>
        <taxon>Insecta</taxon>
        <taxon>Pterygota</taxon>
        <taxon>Neoptera</taxon>
        <taxon>Endopterygota</taxon>
        <taxon>Coleoptera</taxon>
        <taxon>Polyphaga</taxon>
        <taxon>Cucujiformia</taxon>
        <taxon>Chrysomeloidea</taxon>
        <taxon>Chrysomelidae</taxon>
        <taxon>Galerucinae</taxon>
        <taxon>Alticini</taxon>
        <taxon>Psylliodes</taxon>
    </lineage>
</organism>
<dbReference type="PROSITE" id="PS50835">
    <property type="entry name" value="IG_LIKE"/>
    <property type="match status" value="1"/>
</dbReference>
<keyword evidence="1" id="KW-0812">Transmembrane</keyword>
<evidence type="ECO:0000259" key="2">
    <source>
        <dbReference type="PROSITE" id="PS50835"/>
    </source>
</evidence>
<reference evidence="3" key="1">
    <citation type="submission" date="2022-01" db="EMBL/GenBank/DDBJ databases">
        <authorList>
            <person name="King R."/>
        </authorList>
    </citation>
    <scope>NUCLEOTIDE SEQUENCE</scope>
</reference>
<dbReference type="AlphaFoldDB" id="A0A9P0GJT4"/>
<dbReference type="InterPro" id="IPR013783">
    <property type="entry name" value="Ig-like_fold"/>
</dbReference>
<keyword evidence="1" id="KW-1133">Transmembrane helix</keyword>
<dbReference type="PANTHER" id="PTHR21261:SF15">
    <property type="entry name" value="BEATEN PATH IIIA, ISOFORM D-RELATED"/>
    <property type="match status" value="1"/>
</dbReference>
<keyword evidence="4" id="KW-1185">Reference proteome</keyword>
<dbReference type="SUPFAM" id="SSF48726">
    <property type="entry name" value="Immunoglobulin"/>
    <property type="match status" value="1"/>
</dbReference>
<evidence type="ECO:0000313" key="3">
    <source>
        <dbReference type="EMBL" id="CAH1113557.1"/>
    </source>
</evidence>
<keyword evidence="1" id="KW-0472">Membrane</keyword>
<dbReference type="InterPro" id="IPR007110">
    <property type="entry name" value="Ig-like_dom"/>
</dbReference>